<dbReference type="EMBL" id="JBIBDZ010000001">
    <property type="protein sequence ID" value="MFF5917417.1"/>
    <property type="molecule type" value="Genomic_DNA"/>
</dbReference>
<proteinExistence type="predicted"/>
<protein>
    <submittedName>
        <fullName evidence="3">NADPH-dependent FMN reductase</fullName>
        <ecNumber evidence="3">1.-.-.-</ecNumber>
    </submittedName>
</protein>
<gene>
    <name evidence="3" type="ORF">ACFY8C_03615</name>
</gene>
<dbReference type="Pfam" id="PF03358">
    <property type="entry name" value="FMN_red"/>
    <property type="match status" value="1"/>
</dbReference>
<comment type="caution">
    <text evidence="3">The sequence shown here is derived from an EMBL/GenBank/DDBJ whole genome shotgun (WGS) entry which is preliminary data.</text>
</comment>
<evidence type="ECO:0000259" key="2">
    <source>
        <dbReference type="Pfam" id="PF03358"/>
    </source>
</evidence>
<evidence type="ECO:0000256" key="1">
    <source>
        <dbReference type="SAM" id="MobiDB-lite"/>
    </source>
</evidence>
<dbReference type="SUPFAM" id="SSF52218">
    <property type="entry name" value="Flavoproteins"/>
    <property type="match status" value="1"/>
</dbReference>
<dbReference type="PANTHER" id="PTHR30543:SF21">
    <property type="entry name" value="NAD(P)H-DEPENDENT FMN REDUCTASE LOT6"/>
    <property type="match status" value="1"/>
</dbReference>
<reference evidence="3 4" key="1">
    <citation type="submission" date="2024-10" db="EMBL/GenBank/DDBJ databases">
        <title>The Natural Products Discovery Center: Release of the First 8490 Sequenced Strains for Exploring Actinobacteria Biosynthetic Diversity.</title>
        <authorList>
            <person name="Kalkreuter E."/>
            <person name="Kautsar S.A."/>
            <person name="Yang D."/>
            <person name="Bader C.D."/>
            <person name="Teijaro C.N."/>
            <person name="Fluegel L."/>
            <person name="Davis C.M."/>
            <person name="Simpson J.R."/>
            <person name="Lauterbach L."/>
            <person name="Steele A.D."/>
            <person name="Gui C."/>
            <person name="Meng S."/>
            <person name="Li G."/>
            <person name="Viehrig K."/>
            <person name="Ye F."/>
            <person name="Su P."/>
            <person name="Kiefer A.F."/>
            <person name="Nichols A."/>
            <person name="Cepeda A.J."/>
            <person name="Yan W."/>
            <person name="Fan B."/>
            <person name="Jiang Y."/>
            <person name="Adhikari A."/>
            <person name="Zheng C.-J."/>
            <person name="Schuster L."/>
            <person name="Cowan T.M."/>
            <person name="Smanski M.J."/>
            <person name="Chevrette M.G."/>
            <person name="De Carvalho L.P.S."/>
            <person name="Shen B."/>
        </authorList>
    </citation>
    <scope>NUCLEOTIDE SEQUENCE [LARGE SCALE GENOMIC DNA]</scope>
    <source>
        <strain evidence="3 4">NPDC012605</strain>
    </source>
</reference>
<dbReference type="Proteomes" id="UP001602370">
    <property type="component" value="Unassembled WGS sequence"/>
</dbReference>
<dbReference type="EC" id="1.-.-.-" evidence="3"/>
<dbReference type="PANTHER" id="PTHR30543">
    <property type="entry name" value="CHROMATE REDUCTASE"/>
    <property type="match status" value="1"/>
</dbReference>
<organism evidence="3 4">
    <name type="scientific">Streptomyces flavochromogenes</name>
    <dbReference type="NCBI Taxonomy" id="68199"/>
    <lineage>
        <taxon>Bacteria</taxon>
        <taxon>Bacillati</taxon>
        <taxon>Actinomycetota</taxon>
        <taxon>Actinomycetes</taxon>
        <taxon>Kitasatosporales</taxon>
        <taxon>Streptomycetaceae</taxon>
        <taxon>Streptomyces</taxon>
    </lineage>
</organism>
<accession>A0ABW6XIW1</accession>
<name>A0ABW6XIW1_9ACTN</name>
<keyword evidence="4" id="KW-1185">Reference proteome</keyword>
<dbReference type="InterPro" id="IPR029039">
    <property type="entry name" value="Flavoprotein-like_sf"/>
</dbReference>
<keyword evidence="3" id="KW-0560">Oxidoreductase</keyword>
<sequence>MDITNASTATVSPASSATPAAADGAPAPLTLALVVASDREGRFAPVVTDWFRSRLAEREDFTVTVVDLAEIDLPTSLSYDPSPAVRAELAKVTPVLEAADAYVVVTPEYNHSFPAALKNLIDRHYTEWQAKPVGFVSYGGISGGLRAVEQLRQVYAEMHAVTVRDTVSFHNAHGLFDADGRHKDPAGAEGAAKALLDQLGWWGRALKDAKSVRPYGA</sequence>
<dbReference type="Gene3D" id="3.40.50.360">
    <property type="match status" value="1"/>
</dbReference>
<evidence type="ECO:0000313" key="4">
    <source>
        <dbReference type="Proteomes" id="UP001602370"/>
    </source>
</evidence>
<dbReference type="RefSeq" id="WP_030317383.1">
    <property type="nucleotide sequence ID" value="NZ_JBIBDZ010000001.1"/>
</dbReference>
<feature type="region of interest" description="Disordered" evidence="1">
    <location>
        <begin position="1"/>
        <end position="22"/>
    </location>
</feature>
<dbReference type="InterPro" id="IPR050712">
    <property type="entry name" value="NAD(P)H-dep_reductase"/>
</dbReference>
<dbReference type="GO" id="GO:0016491">
    <property type="term" value="F:oxidoreductase activity"/>
    <property type="evidence" value="ECO:0007669"/>
    <property type="project" value="UniProtKB-KW"/>
</dbReference>
<feature type="domain" description="NADPH-dependent FMN reductase-like" evidence="2">
    <location>
        <begin position="31"/>
        <end position="173"/>
    </location>
</feature>
<dbReference type="InterPro" id="IPR005025">
    <property type="entry name" value="FMN_Rdtase-like_dom"/>
</dbReference>
<evidence type="ECO:0000313" key="3">
    <source>
        <dbReference type="EMBL" id="MFF5917417.1"/>
    </source>
</evidence>